<accession>A0A4Y9VS32</accession>
<reference evidence="1 2" key="1">
    <citation type="submission" date="2018-02" db="EMBL/GenBank/DDBJ databases">
        <title>A novel lanthanide dependent methylotroph, Methylotenera sp. La3113.</title>
        <authorList>
            <person name="Lv H."/>
            <person name="Tani A."/>
        </authorList>
    </citation>
    <scope>NUCLEOTIDE SEQUENCE [LARGE SCALE GENOMIC DNA]</scope>
    <source>
        <strain evidence="1 2">La3113</strain>
    </source>
</reference>
<proteinExistence type="predicted"/>
<dbReference type="OrthoDB" id="8689507at2"/>
<evidence type="ECO:0000313" key="1">
    <source>
        <dbReference type="EMBL" id="TFW71401.1"/>
    </source>
</evidence>
<comment type="caution">
    <text evidence="1">The sequence shown here is derived from an EMBL/GenBank/DDBJ whole genome shotgun (WGS) entry which is preliminary data.</text>
</comment>
<dbReference type="Pfam" id="PF10948">
    <property type="entry name" value="DUF2635"/>
    <property type="match status" value="1"/>
</dbReference>
<dbReference type="InterPro" id="IPR024400">
    <property type="entry name" value="DUF2635"/>
</dbReference>
<dbReference type="EMBL" id="PQVH01000008">
    <property type="protein sequence ID" value="TFW71401.1"/>
    <property type="molecule type" value="Genomic_DNA"/>
</dbReference>
<dbReference type="Proteomes" id="UP000297706">
    <property type="component" value="Unassembled WGS sequence"/>
</dbReference>
<dbReference type="RefSeq" id="WP_135276948.1">
    <property type="nucleotide sequence ID" value="NZ_PQVH01000008.1"/>
</dbReference>
<keyword evidence="2" id="KW-1185">Reference proteome</keyword>
<name>A0A4Y9VS32_9PROT</name>
<sequence>MFIVPVGKKQIPDPIRGGFLPPEGGRVDEHDIYWQRRIADGDVEVVKEPKK</sequence>
<protein>
    <submittedName>
        <fullName evidence="1">DUF2635 domain-containing protein</fullName>
    </submittedName>
</protein>
<gene>
    <name evidence="1" type="ORF">C3Y98_04655</name>
</gene>
<organism evidence="1 2">
    <name type="scientific">Methylotenera oryzisoli</name>
    <dbReference type="NCBI Taxonomy" id="2080758"/>
    <lineage>
        <taxon>Bacteria</taxon>
        <taxon>Pseudomonadati</taxon>
        <taxon>Pseudomonadota</taxon>
        <taxon>Betaproteobacteria</taxon>
        <taxon>Nitrosomonadales</taxon>
        <taxon>Methylophilaceae</taxon>
        <taxon>Methylotenera</taxon>
    </lineage>
</organism>
<evidence type="ECO:0000313" key="2">
    <source>
        <dbReference type="Proteomes" id="UP000297706"/>
    </source>
</evidence>
<dbReference type="AlphaFoldDB" id="A0A4Y9VS32"/>